<dbReference type="InterPro" id="IPR001753">
    <property type="entry name" value="Enoyl-CoA_hydra/iso"/>
</dbReference>
<dbReference type="SUPFAM" id="SSF52096">
    <property type="entry name" value="ClpP/crotonase"/>
    <property type="match status" value="1"/>
</dbReference>
<dbReference type="CDD" id="cd06558">
    <property type="entry name" value="crotonase-like"/>
    <property type="match status" value="1"/>
</dbReference>
<comment type="caution">
    <text evidence="4">The sequence shown here is derived from an EMBL/GenBank/DDBJ whole genome shotgun (WGS) entry which is preliminary data.</text>
</comment>
<accession>A0ABD5DZW4</accession>
<reference evidence="5" key="1">
    <citation type="submission" date="2023-07" db="EMBL/GenBank/DDBJ databases">
        <title>30 novel species of actinomycetes from the DSMZ collection.</title>
        <authorList>
            <person name="Nouioui I."/>
        </authorList>
    </citation>
    <scope>NUCLEOTIDE SEQUENCE [LARGE SCALE GENOMIC DNA]</scope>
    <source>
        <strain evidence="5">DSM 41982</strain>
    </source>
</reference>
<name>A0ABD5DZW4_9ACTN</name>
<evidence type="ECO:0000256" key="3">
    <source>
        <dbReference type="SAM" id="MobiDB-lite"/>
    </source>
</evidence>
<sequence length="272" mass="28780">MTSQPEQAETPPAAPVPSPLSLLPLDSDRKTLRTRREGGLLLVELREPEQGNAVTDTMLDELHEVLDAQDSATKVVVLTGAGPDFCLGGDRHELSAHMADDPAGGAVRLSGARARRVCEALSTGPAVTIARVQGRAIGAGFALALACDLRVGAETASFRLPELALGLPVAWGGLLPRLINEAGAARVREFVLTARAVGAEEALRLSILQRVVPETGLDDAVLAWVRPLLRRSPTALRLTKTLFNAHAAPTRLADASLLDPELMALALTEARR</sequence>
<dbReference type="GO" id="GO:0003824">
    <property type="term" value="F:catalytic activity"/>
    <property type="evidence" value="ECO:0007669"/>
    <property type="project" value="UniProtKB-ARBA"/>
</dbReference>
<evidence type="ECO:0000313" key="4">
    <source>
        <dbReference type="EMBL" id="MDT0413953.1"/>
    </source>
</evidence>
<gene>
    <name evidence="4" type="ORF">RM574_00465</name>
</gene>
<dbReference type="PANTHER" id="PTHR11941">
    <property type="entry name" value="ENOYL-COA HYDRATASE-RELATED"/>
    <property type="match status" value="1"/>
</dbReference>
<evidence type="ECO:0000313" key="5">
    <source>
        <dbReference type="Proteomes" id="UP001183607"/>
    </source>
</evidence>
<dbReference type="InterPro" id="IPR018376">
    <property type="entry name" value="Enoyl-CoA_hyd/isom_CS"/>
</dbReference>
<protein>
    <submittedName>
        <fullName evidence="4">Enoyl-CoA hydratase/isomerase family protein</fullName>
    </submittedName>
</protein>
<dbReference type="Gene3D" id="3.90.226.10">
    <property type="entry name" value="2-enoyl-CoA Hydratase, Chain A, domain 1"/>
    <property type="match status" value="1"/>
</dbReference>
<dbReference type="Proteomes" id="UP001183607">
    <property type="component" value="Unassembled WGS sequence"/>
</dbReference>
<organism evidence="4 5">
    <name type="scientific">Streptomyces evansiae</name>
    <dbReference type="NCBI Taxonomy" id="3075535"/>
    <lineage>
        <taxon>Bacteria</taxon>
        <taxon>Bacillati</taxon>
        <taxon>Actinomycetota</taxon>
        <taxon>Actinomycetes</taxon>
        <taxon>Kitasatosporales</taxon>
        <taxon>Streptomycetaceae</taxon>
        <taxon>Streptomyces</taxon>
    </lineage>
</organism>
<dbReference type="PROSITE" id="PS00166">
    <property type="entry name" value="ENOYL_COA_HYDRATASE"/>
    <property type="match status" value="1"/>
</dbReference>
<evidence type="ECO:0000256" key="2">
    <source>
        <dbReference type="RuleBase" id="RU003707"/>
    </source>
</evidence>
<evidence type="ECO:0000256" key="1">
    <source>
        <dbReference type="ARBA" id="ARBA00005254"/>
    </source>
</evidence>
<dbReference type="PANTHER" id="PTHR11941:SF54">
    <property type="entry name" value="ENOYL-COA HYDRATASE, MITOCHONDRIAL"/>
    <property type="match status" value="1"/>
</dbReference>
<feature type="compositionally biased region" description="Low complexity" evidence="3">
    <location>
        <begin position="1"/>
        <end position="11"/>
    </location>
</feature>
<dbReference type="RefSeq" id="WP_007827649.1">
    <property type="nucleotide sequence ID" value="NZ_JAVRER010000001.1"/>
</dbReference>
<comment type="similarity">
    <text evidence="1 2">Belongs to the enoyl-CoA hydratase/isomerase family.</text>
</comment>
<proteinExistence type="inferred from homology"/>
<dbReference type="AlphaFoldDB" id="A0ABD5DZW4"/>
<dbReference type="EMBL" id="JAVRER010000001">
    <property type="protein sequence ID" value="MDT0413953.1"/>
    <property type="molecule type" value="Genomic_DNA"/>
</dbReference>
<dbReference type="InterPro" id="IPR029045">
    <property type="entry name" value="ClpP/crotonase-like_dom_sf"/>
</dbReference>
<feature type="region of interest" description="Disordered" evidence="3">
    <location>
        <begin position="1"/>
        <end position="25"/>
    </location>
</feature>
<dbReference type="Pfam" id="PF00378">
    <property type="entry name" value="ECH_1"/>
    <property type="match status" value="1"/>
</dbReference>